<evidence type="ECO:0000256" key="1">
    <source>
        <dbReference type="SAM" id="Phobius"/>
    </source>
</evidence>
<evidence type="ECO:0000313" key="3">
    <source>
        <dbReference type="EMBL" id="QXB19352.1"/>
    </source>
</evidence>
<gene>
    <name evidence="3" type="ORF">I6L55_04605</name>
</gene>
<evidence type="ECO:0000256" key="2">
    <source>
        <dbReference type="SAM" id="SignalP"/>
    </source>
</evidence>
<evidence type="ECO:0008006" key="5">
    <source>
        <dbReference type="Google" id="ProtNLM"/>
    </source>
</evidence>
<proteinExistence type="predicted"/>
<sequence>MKRRIVAASVAATTALSLAVVPTQFAHAQTSSIAYFNCVATLNDLDEKRAEAPTDDVDKFAKDFYESIVDNFVEELDVKGSSNEGTCMNVLLHPKNAYRPGTIAFLVLAPIAVLALLYTAAGKIPGVELPSLSSLLR</sequence>
<dbReference type="RefSeq" id="WP_092101039.1">
    <property type="nucleotide sequence ID" value="NZ_CP047198.1"/>
</dbReference>
<dbReference type="EMBL" id="CP077302">
    <property type="protein sequence ID" value="QXB19352.1"/>
    <property type="molecule type" value="Genomic_DNA"/>
</dbReference>
<keyword evidence="2" id="KW-0732">Signal</keyword>
<dbReference type="GeneID" id="92749462"/>
<feature type="transmembrane region" description="Helical" evidence="1">
    <location>
        <begin position="101"/>
        <end position="121"/>
    </location>
</feature>
<reference evidence="3 4" key="1">
    <citation type="submission" date="2021-06" db="EMBL/GenBank/DDBJ databases">
        <title>FDA dAtabase for Regulatory Grade micrObial Sequences (FDA-ARGOS): Supporting development and validation of Infectious Disease Dx tests.</title>
        <authorList>
            <person name="Sproer C."/>
            <person name="Gronow S."/>
            <person name="Severitt S."/>
            <person name="Schroder I."/>
            <person name="Tallon L."/>
            <person name="Sadzewicz L."/>
            <person name="Zhao X."/>
            <person name="Boylan J."/>
            <person name="Ott S."/>
            <person name="Bowen H."/>
            <person name="Vavikolanu K."/>
            <person name="Mehta A."/>
            <person name="Aluvathingal J."/>
            <person name="Nadendla S."/>
            <person name="Lowell S."/>
            <person name="Myers T."/>
            <person name="Yan Y."/>
        </authorList>
    </citation>
    <scope>NUCLEOTIDE SEQUENCE [LARGE SCALE GENOMIC DNA]</scope>
    <source>
        <strain evidence="3 4">FDAARGOS 1425</strain>
    </source>
</reference>
<keyword evidence="1" id="KW-0472">Membrane</keyword>
<evidence type="ECO:0000313" key="4">
    <source>
        <dbReference type="Proteomes" id="UP000683520"/>
    </source>
</evidence>
<feature type="chain" id="PRO_5047074247" description="Secreted protein" evidence="2">
    <location>
        <begin position="29"/>
        <end position="137"/>
    </location>
</feature>
<organism evidence="3 4">
    <name type="scientific">Corynebacterium coyleae</name>
    <dbReference type="NCBI Taxonomy" id="53374"/>
    <lineage>
        <taxon>Bacteria</taxon>
        <taxon>Bacillati</taxon>
        <taxon>Actinomycetota</taxon>
        <taxon>Actinomycetes</taxon>
        <taxon>Mycobacteriales</taxon>
        <taxon>Corynebacteriaceae</taxon>
        <taxon>Corynebacterium</taxon>
    </lineage>
</organism>
<keyword evidence="1" id="KW-0812">Transmembrane</keyword>
<keyword evidence="4" id="KW-1185">Reference proteome</keyword>
<name>A0ABX8KXL8_9CORY</name>
<feature type="signal peptide" evidence="2">
    <location>
        <begin position="1"/>
        <end position="28"/>
    </location>
</feature>
<accession>A0ABX8KXL8</accession>
<protein>
    <recommendedName>
        <fullName evidence="5">Secreted protein</fullName>
    </recommendedName>
</protein>
<dbReference type="Proteomes" id="UP000683520">
    <property type="component" value="Chromosome"/>
</dbReference>
<keyword evidence="1" id="KW-1133">Transmembrane helix</keyword>